<gene>
    <name evidence="7" type="ORF">A3K49_00615</name>
</gene>
<dbReference type="PANTHER" id="PTHR11228">
    <property type="entry name" value="RADICAL SAM DOMAIN PROTEIN"/>
    <property type="match status" value="1"/>
</dbReference>
<reference evidence="7 8" key="1">
    <citation type="journal article" date="2016" name="Nat. Commun.">
        <title>Thousands of microbial genomes shed light on interconnected biogeochemical processes in an aquifer system.</title>
        <authorList>
            <person name="Anantharaman K."/>
            <person name="Brown C.T."/>
            <person name="Hug L.A."/>
            <person name="Sharon I."/>
            <person name="Castelle C.J."/>
            <person name="Probst A.J."/>
            <person name="Thomas B.C."/>
            <person name="Singh A."/>
            <person name="Wilkins M.J."/>
            <person name="Karaoz U."/>
            <person name="Brodie E.L."/>
            <person name="Williams K.H."/>
            <person name="Hubbard S.S."/>
            <person name="Banfield J.F."/>
        </authorList>
    </citation>
    <scope>NUCLEOTIDE SEQUENCE [LARGE SCALE GENOMIC DNA]</scope>
</reference>
<keyword evidence="4" id="KW-0411">Iron-sulfur</keyword>
<evidence type="ECO:0000256" key="3">
    <source>
        <dbReference type="ARBA" id="ARBA00023004"/>
    </source>
</evidence>
<organism evidence="7 8">
    <name type="scientific">candidate division WOR-1 bacterium RIFOXYC12_FULL_54_18</name>
    <dbReference type="NCBI Taxonomy" id="1802584"/>
    <lineage>
        <taxon>Bacteria</taxon>
        <taxon>Bacillati</taxon>
        <taxon>Saganbacteria</taxon>
    </lineage>
</organism>
<dbReference type="GO" id="GO:0003824">
    <property type="term" value="F:catalytic activity"/>
    <property type="evidence" value="ECO:0007669"/>
    <property type="project" value="InterPro"/>
</dbReference>
<feature type="domain" description="Radical SAM core" evidence="5">
    <location>
        <begin position="32"/>
        <end position="189"/>
    </location>
</feature>
<protein>
    <recommendedName>
        <fullName evidence="9">Radical SAM core domain-containing protein</fullName>
    </recommendedName>
</protein>
<dbReference type="SUPFAM" id="SSF102114">
    <property type="entry name" value="Radical SAM enzymes"/>
    <property type="match status" value="1"/>
</dbReference>
<feature type="domain" description="4Fe4S-binding SPASM" evidence="6">
    <location>
        <begin position="291"/>
        <end position="348"/>
    </location>
</feature>
<evidence type="ECO:0000313" key="8">
    <source>
        <dbReference type="Proteomes" id="UP000178602"/>
    </source>
</evidence>
<dbReference type="Gene3D" id="3.20.20.70">
    <property type="entry name" value="Aldolase class I"/>
    <property type="match status" value="1"/>
</dbReference>
<evidence type="ECO:0008006" key="9">
    <source>
        <dbReference type="Google" id="ProtNLM"/>
    </source>
</evidence>
<evidence type="ECO:0000313" key="7">
    <source>
        <dbReference type="EMBL" id="OGC27516.1"/>
    </source>
</evidence>
<evidence type="ECO:0000259" key="6">
    <source>
        <dbReference type="Pfam" id="PF13186"/>
    </source>
</evidence>
<dbReference type="Pfam" id="PF04055">
    <property type="entry name" value="Radical_SAM"/>
    <property type="match status" value="1"/>
</dbReference>
<keyword evidence="1" id="KW-0949">S-adenosyl-L-methionine</keyword>
<dbReference type="AlphaFoldDB" id="A0A1F4T4N1"/>
<dbReference type="SFLD" id="SFLDG01067">
    <property type="entry name" value="SPASM/twitch_domain_containing"/>
    <property type="match status" value="1"/>
</dbReference>
<dbReference type="InterPro" id="IPR058240">
    <property type="entry name" value="rSAM_sf"/>
</dbReference>
<dbReference type="InterPro" id="IPR050377">
    <property type="entry name" value="Radical_SAM_PqqE_MftC-like"/>
</dbReference>
<sequence>MNYERHLVQRQWPRVIKALQGKVVPPYEVEIQPSSACNISCIWCIGESIQNANRVIRLPNALRKPQDMLKVVAGIVDYKVRESYTENGAQGMRDYRIETVKFSGFIGDPLVAKEATLAGMQYLSQNYVRVGLFTNGILMDETTWDSIANAGFLHLSLDAGSPETFAYLKCKRDLALGEKYFDLIMHNLEGLAARKAKSSGAAADLNVGFILNPYNYRELPAIAHRLKELGVNYLRLKIDIADQLTLSVPQIREAKELIGEVRTKLVSPGFKLVETHLLEGPPDERRCFSRCYTHFLWGTVGSDGNVYPCDHNTYPGAPHYGNAINKPFQEVWEGPMHALISRGLPSICPPTCSPFATRVNPFLEALKRYQRKHGLDGLENLRQTIVG</sequence>
<accession>A0A1F4T4N1</accession>
<dbReference type="CDD" id="cd21109">
    <property type="entry name" value="SPASM"/>
    <property type="match status" value="1"/>
</dbReference>
<dbReference type="PANTHER" id="PTHR11228:SF7">
    <property type="entry name" value="PQQA PEPTIDE CYCLASE"/>
    <property type="match status" value="1"/>
</dbReference>
<dbReference type="InterPro" id="IPR007197">
    <property type="entry name" value="rSAM"/>
</dbReference>
<dbReference type="GO" id="GO:0051536">
    <property type="term" value="F:iron-sulfur cluster binding"/>
    <property type="evidence" value="ECO:0007669"/>
    <property type="project" value="UniProtKB-KW"/>
</dbReference>
<dbReference type="InterPro" id="IPR013785">
    <property type="entry name" value="Aldolase_TIM"/>
</dbReference>
<proteinExistence type="predicted"/>
<evidence type="ECO:0000256" key="4">
    <source>
        <dbReference type="ARBA" id="ARBA00023014"/>
    </source>
</evidence>
<dbReference type="Proteomes" id="UP000178602">
    <property type="component" value="Unassembled WGS sequence"/>
</dbReference>
<dbReference type="SFLD" id="SFLDS00029">
    <property type="entry name" value="Radical_SAM"/>
    <property type="match status" value="1"/>
</dbReference>
<evidence type="ECO:0000256" key="1">
    <source>
        <dbReference type="ARBA" id="ARBA00022691"/>
    </source>
</evidence>
<dbReference type="EMBL" id="MEUG01000001">
    <property type="protein sequence ID" value="OGC27516.1"/>
    <property type="molecule type" value="Genomic_DNA"/>
</dbReference>
<dbReference type="Pfam" id="PF13186">
    <property type="entry name" value="SPASM"/>
    <property type="match status" value="1"/>
</dbReference>
<name>A0A1F4T4N1_UNCSA</name>
<dbReference type="GO" id="GO:0046872">
    <property type="term" value="F:metal ion binding"/>
    <property type="evidence" value="ECO:0007669"/>
    <property type="project" value="UniProtKB-KW"/>
</dbReference>
<keyword evidence="3" id="KW-0408">Iron</keyword>
<keyword evidence="2" id="KW-0479">Metal-binding</keyword>
<evidence type="ECO:0000259" key="5">
    <source>
        <dbReference type="Pfam" id="PF04055"/>
    </source>
</evidence>
<evidence type="ECO:0000256" key="2">
    <source>
        <dbReference type="ARBA" id="ARBA00022723"/>
    </source>
</evidence>
<comment type="caution">
    <text evidence="7">The sequence shown here is derived from an EMBL/GenBank/DDBJ whole genome shotgun (WGS) entry which is preliminary data.</text>
</comment>
<dbReference type="InterPro" id="IPR023885">
    <property type="entry name" value="4Fe4S-binding_SPASM_dom"/>
</dbReference>